<dbReference type="Proteomes" id="UP001162164">
    <property type="component" value="Unassembled WGS sequence"/>
</dbReference>
<keyword evidence="2" id="KW-1185">Reference proteome</keyword>
<sequence length="149" mass="16755">MKERFKIITTDCDLEGNEVEKDKVTDTCIFVQIQEVTIQTGQLRSSLDSHEAIREDNNLLDKFRKVASIVKGSFNGLEQTVVDGGENIEDENFEEEASQSVEKKVVAYYISPDSPSEYRLLSRSESAGDANIIDKLQNNKKPLLKIIAV</sequence>
<proteinExistence type="predicted"/>
<evidence type="ECO:0000313" key="2">
    <source>
        <dbReference type="Proteomes" id="UP001162164"/>
    </source>
</evidence>
<protein>
    <submittedName>
        <fullName evidence="1">Uncharacterized protein</fullName>
    </submittedName>
</protein>
<name>A0ABQ9J7V8_9CUCU</name>
<organism evidence="1 2">
    <name type="scientific">Molorchus minor</name>
    <dbReference type="NCBI Taxonomy" id="1323400"/>
    <lineage>
        <taxon>Eukaryota</taxon>
        <taxon>Metazoa</taxon>
        <taxon>Ecdysozoa</taxon>
        <taxon>Arthropoda</taxon>
        <taxon>Hexapoda</taxon>
        <taxon>Insecta</taxon>
        <taxon>Pterygota</taxon>
        <taxon>Neoptera</taxon>
        <taxon>Endopterygota</taxon>
        <taxon>Coleoptera</taxon>
        <taxon>Polyphaga</taxon>
        <taxon>Cucujiformia</taxon>
        <taxon>Chrysomeloidea</taxon>
        <taxon>Cerambycidae</taxon>
        <taxon>Lamiinae</taxon>
        <taxon>Monochamini</taxon>
        <taxon>Molorchus</taxon>
    </lineage>
</organism>
<evidence type="ECO:0000313" key="1">
    <source>
        <dbReference type="EMBL" id="KAJ8974260.1"/>
    </source>
</evidence>
<gene>
    <name evidence="1" type="ORF">NQ317_008267</name>
</gene>
<comment type="caution">
    <text evidence="1">The sequence shown here is derived from an EMBL/GenBank/DDBJ whole genome shotgun (WGS) entry which is preliminary data.</text>
</comment>
<dbReference type="EMBL" id="JAPWTJ010001026">
    <property type="protein sequence ID" value="KAJ8974260.1"/>
    <property type="molecule type" value="Genomic_DNA"/>
</dbReference>
<accession>A0ABQ9J7V8</accession>
<reference evidence="1" key="1">
    <citation type="journal article" date="2023" name="Insect Mol. Biol.">
        <title>Genome sequencing provides insights into the evolution of gene families encoding plant cell wall-degrading enzymes in longhorned beetles.</title>
        <authorList>
            <person name="Shin N.R."/>
            <person name="Okamura Y."/>
            <person name="Kirsch R."/>
            <person name="Pauchet Y."/>
        </authorList>
    </citation>
    <scope>NUCLEOTIDE SEQUENCE</scope>
    <source>
        <strain evidence="1">MMC_N1</strain>
    </source>
</reference>